<evidence type="ECO:0000313" key="1">
    <source>
        <dbReference type="EMBL" id="KAG7517699.1"/>
    </source>
</evidence>
<accession>A0AAV6SKT0</accession>
<dbReference type="AlphaFoldDB" id="A0AAV6SKT0"/>
<protein>
    <submittedName>
        <fullName evidence="1">Uncharacterized protein</fullName>
    </submittedName>
</protein>
<keyword evidence="2" id="KW-1185">Reference proteome</keyword>
<gene>
    <name evidence="1" type="ORF">JOB18_014378</name>
</gene>
<comment type="caution">
    <text evidence="1">The sequence shown here is derived from an EMBL/GenBank/DDBJ whole genome shotgun (WGS) entry which is preliminary data.</text>
</comment>
<sequence>MDHTPILQGGIVLRLVDLCEICRGCVGGRQILFDVNDTGNKTMQADRQSDDFVDTQELTSMMKKQRRAITHISQTTSWFAFVTGDTSINFMSLAF</sequence>
<dbReference type="EMBL" id="JAGKHQ010000004">
    <property type="protein sequence ID" value="KAG7517699.1"/>
    <property type="molecule type" value="Genomic_DNA"/>
</dbReference>
<proteinExistence type="predicted"/>
<reference evidence="1 2" key="1">
    <citation type="journal article" date="2021" name="Sci. Rep.">
        <title>Chromosome anchoring in Senegalese sole (Solea senegalensis) reveals sex-associated markers and genome rearrangements in flatfish.</title>
        <authorList>
            <person name="Guerrero-Cozar I."/>
            <person name="Gomez-Garrido J."/>
            <person name="Berbel C."/>
            <person name="Martinez-Blanch J.F."/>
            <person name="Alioto T."/>
            <person name="Claros M.G."/>
            <person name="Gagnaire P.A."/>
            <person name="Manchado M."/>
        </authorList>
    </citation>
    <scope>NUCLEOTIDE SEQUENCE [LARGE SCALE GENOMIC DNA]</scope>
    <source>
        <strain evidence="1">Sse05_10M</strain>
    </source>
</reference>
<name>A0AAV6SKT0_SOLSE</name>
<dbReference type="Proteomes" id="UP000693946">
    <property type="component" value="Linkage Group LG12"/>
</dbReference>
<evidence type="ECO:0000313" key="2">
    <source>
        <dbReference type="Proteomes" id="UP000693946"/>
    </source>
</evidence>
<organism evidence="1 2">
    <name type="scientific">Solea senegalensis</name>
    <name type="common">Senegalese sole</name>
    <dbReference type="NCBI Taxonomy" id="28829"/>
    <lineage>
        <taxon>Eukaryota</taxon>
        <taxon>Metazoa</taxon>
        <taxon>Chordata</taxon>
        <taxon>Craniata</taxon>
        <taxon>Vertebrata</taxon>
        <taxon>Euteleostomi</taxon>
        <taxon>Actinopterygii</taxon>
        <taxon>Neopterygii</taxon>
        <taxon>Teleostei</taxon>
        <taxon>Neoteleostei</taxon>
        <taxon>Acanthomorphata</taxon>
        <taxon>Carangaria</taxon>
        <taxon>Pleuronectiformes</taxon>
        <taxon>Pleuronectoidei</taxon>
        <taxon>Soleidae</taxon>
        <taxon>Solea</taxon>
    </lineage>
</organism>